<gene>
    <name evidence="2" type="ORF">ERS852571_00353</name>
</gene>
<sequence length="331" mass="39374">MELLEILQNAPKDSQMIADSIVITHAKLKRYDKILCSISGGSDSDILIDLCEKFDESSKITYVFFDTGLEYRATKEHLQYLEQKYGIHIEQIKAIKSIPFCCKTYGQPFLSKQVSEWIERLQNHHFQWEDKPFGELYKEYPRCKAALRWWCNDFKKSGEGKESSFNIAYNQYLKEFMVQNPPTFRISNKCCYYAKKMVASKFKTKGKFDLNMYGVRKAEGGARRTAYKTCFSSNEDKCDEYRPIFWYLNETKRIYEEYYDVVHSRCYMEYGLKRTGCAGCPYGRNFEEELEIMQQHEPKLFKAVNFVFKDSYEYTRAYRKFVTEKKKLSKR</sequence>
<dbReference type="InterPro" id="IPR002500">
    <property type="entry name" value="PAPS_reduct_dom"/>
</dbReference>
<name>A0A173RB32_ANAHA</name>
<dbReference type="AlphaFoldDB" id="A0A173RB32"/>
<dbReference type="Proteomes" id="UP000095553">
    <property type="component" value="Unassembled WGS sequence"/>
</dbReference>
<dbReference type="EMBL" id="CYXY01000002">
    <property type="protein sequence ID" value="CUM74829.1"/>
    <property type="molecule type" value="Genomic_DNA"/>
</dbReference>
<accession>A0A173RB32</accession>
<dbReference type="RefSeq" id="WP_242855263.1">
    <property type="nucleotide sequence ID" value="NZ_CYXY01000002.1"/>
</dbReference>
<evidence type="ECO:0000313" key="2">
    <source>
        <dbReference type="EMBL" id="CUM74829.1"/>
    </source>
</evidence>
<dbReference type="InterPro" id="IPR014729">
    <property type="entry name" value="Rossmann-like_a/b/a_fold"/>
</dbReference>
<dbReference type="GO" id="GO:0003824">
    <property type="term" value="F:catalytic activity"/>
    <property type="evidence" value="ECO:0007669"/>
    <property type="project" value="InterPro"/>
</dbReference>
<organism evidence="2 3">
    <name type="scientific">Anaerostipes hadrus</name>
    <dbReference type="NCBI Taxonomy" id="649756"/>
    <lineage>
        <taxon>Bacteria</taxon>
        <taxon>Bacillati</taxon>
        <taxon>Bacillota</taxon>
        <taxon>Clostridia</taxon>
        <taxon>Lachnospirales</taxon>
        <taxon>Lachnospiraceae</taxon>
        <taxon>Anaerostipes</taxon>
    </lineage>
</organism>
<reference evidence="2 3" key="1">
    <citation type="submission" date="2015-09" db="EMBL/GenBank/DDBJ databases">
        <authorList>
            <consortium name="Pathogen Informatics"/>
        </authorList>
    </citation>
    <scope>NUCLEOTIDE SEQUENCE [LARGE SCALE GENOMIC DNA]</scope>
    <source>
        <strain evidence="2 3">2789STDY5834959</strain>
    </source>
</reference>
<protein>
    <submittedName>
        <fullName evidence="2">PUA domain (Predicted RNA-binding domain)</fullName>
    </submittedName>
</protein>
<dbReference type="Gene3D" id="3.40.50.620">
    <property type="entry name" value="HUPs"/>
    <property type="match status" value="1"/>
</dbReference>
<dbReference type="SUPFAM" id="SSF52402">
    <property type="entry name" value="Adenine nucleotide alpha hydrolases-like"/>
    <property type="match status" value="1"/>
</dbReference>
<dbReference type="Pfam" id="PF01507">
    <property type="entry name" value="PAPS_reduct"/>
    <property type="match status" value="1"/>
</dbReference>
<evidence type="ECO:0000259" key="1">
    <source>
        <dbReference type="Pfam" id="PF01507"/>
    </source>
</evidence>
<proteinExistence type="predicted"/>
<feature type="domain" description="Phosphoadenosine phosphosulphate reductase" evidence="1">
    <location>
        <begin position="34"/>
        <end position="94"/>
    </location>
</feature>
<evidence type="ECO:0000313" key="3">
    <source>
        <dbReference type="Proteomes" id="UP000095553"/>
    </source>
</evidence>